<reference evidence="2" key="1">
    <citation type="journal article" date="2016" name="Genome Announc.">
        <title>Genome sequence of Ustilaginoidea virens IPU010, a rice pathogenic fungus causing false smut.</title>
        <authorList>
            <person name="Kumagai T."/>
            <person name="Ishii T."/>
            <person name="Terai G."/>
            <person name="Umemura M."/>
            <person name="Machida M."/>
            <person name="Asai K."/>
        </authorList>
    </citation>
    <scope>NUCLEOTIDE SEQUENCE [LARGE SCALE GENOMIC DNA]</scope>
    <source>
        <strain evidence="2">IPU010</strain>
    </source>
</reference>
<gene>
    <name evidence="1" type="ORF">UVI_02062450</name>
</gene>
<name>A0A1B5L7M9_USTVR</name>
<dbReference type="EMBL" id="BBTG02000076">
    <property type="protein sequence ID" value="GAO19263.1"/>
    <property type="molecule type" value="Genomic_DNA"/>
</dbReference>
<protein>
    <submittedName>
        <fullName evidence="1">Uncharacterized protein</fullName>
    </submittedName>
</protein>
<evidence type="ECO:0000313" key="1">
    <source>
        <dbReference type="EMBL" id="GAO19263.1"/>
    </source>
</evidence>
<proteinExistence type="predicted"/>
<organism evidence="1 2">
    <name type="scientific">Ustilaginoidea virens</name>
    <name type="common">Rice false smut fungus</name>
    <name type="synonym">Villosiclava virens</name>
    <dbReference type="NCBI Taxonomy" id="1159556"/>
    <lineage>
        <taxon>Eukaryota</taxon>
        <taxon>Fungi</taxon>
        <taxon>Dikarya</taxon>
        <taxon>Ascomycota</taxon>
        <taxon>Pezizomycotina</taxon>
        <taxon>Sordariomycetes</taxon>
        <taxon>Hypocreomycetidae</taxon>
        <taxon>Hypocreales</taxon>
        <taxon>Clavicipitaceae</taxon>
        <taxon>Ustilaginoidea</taxon>
    </lineage>
</organism>
<dbReference type="AlphaFoldDB" id="A0A1B5L7M9"/>
<accession>A0A1B5L7M9</accession>
<sequence>MSEKRGVLQTQKHVASNTRRIRAMMNQPLSLFGRIPGQLFELDPTTPARPQDGFPVQCIPDKSVLNTQVEKVRLADAQPVDQVLYVSLETITPQVSSPLGDVVPRNLVSGQSRAVAMDQLGNRGVVLGSKAIQFIPRNVGHLLLIEQPDPMLMHVLCDKVLDLRVGQTQKPGGEPGKRVIGPQYVADQPLGT</sequence>
<dbReference type="Proteomes" id="UP000054053">
    <property type="component" value="Unassembled WGS sequence"/>
</dbReference>
<evidence type="ECO:0000313" key="2">
    <source>
        <dbReference type="Proteomes" id="UP000054053"/>
    </source>
</evidence>
<comment type="caution">
    <text evidence="1">The sequence shown here is derived from an EMBL/GenBank/DDBJ whole genome shotgun (WGS) entry which is preliminary data.</text>
</comment>